<feature type="domain" description="RecX first three-helical" evidence="7">
    <location>
        <begin position="64"/>
        <end position="103"/>
    </location>
</feature>
<organism evidence="8 9">
    <name type="scientific">Candidatus Chloroploca mongolica</name>
    <dbReference type="NCBI Taxonomy" id="2528176"/>
    <lineage>
        <taxon>Bacteria</taxon>
        <taxon>Bacillati</taxon>
        <taxon>Chloroflexota</taxon>
        <taxon>Chloroflexia</taxon>
        <taxon>Chloroflexales</taxon>
        <taxon>Chloroflexineae</taxon>
        <taxon>Oscillochloridaceae</taxon>
        <taxon>Candidatus Chloroploca</taxon>
    </lineage>
</organism>
<name>A0ABS4D6U0_9CHLR</name>
<dbReference type="Gene3D" id="1.10.10.10">
    <property type="entry name" value="Winged helix-like DNA-binding domain superfamily/Winged helix DNA-binding domain"/>
    <property type="match status" value="2"/>
</dbReference>
<dbReference type="PANTHER" id="PTHR33602:SF1">
    <property type="entry name" value="REGULATORY PROTEIN RECX FAMILY PROTEIN"/>
    <property type="match status" value="1"/>
</dbReference>
<sequence>MPAGTITAITAQLHDSQRVNIFIDGAFALGISLATLAREGLWVGLTLDDAAWQRLAASAQVEQALLSAMRLLDARPRSRAEVRLRLRQKEHPPQVIDQVLERLQDLGLLDDAAFSRYWVENRQRFRPRGVRALVAELRNKGVDRDTIAAALAEAGADAEGERQAAEQVARSVLARYCASPDRATFQRRLGGLLQRRGFALAVIRPLLETLWYECSASQGDET</sequence>
<feature type="domain" description="RecX second three-helical" evidence="6">
    <location>
        <begin position="110"/>
        <end position="151"/>
    </location>
</feature>
<keyword evidence="9" id="KW-1185">Reference proteome</keyword>
<protein>
    <recommendedName>
        <fullName evidence="3 5">Regulatory protein RecX</fullName>
    </recommendedName>
</protein>
<dbReference type="RefSeq" id="WP_135477202.1">
    <property type="nucleotide sequence ID" value="NZ_SIJK02000006.1"/>
</dbReference>
<dbReference type="EMBL" id="SIJK02000006">
    <property type="protein sequence ID" value="MBP1465157.1"/>
    <property type="molecule type" value="Genomic_DNA"/>
</dbReference>
<dbReference type="InterPro" id="IPR036388">
    <property type="entry name" value="WH-like_DNA-bd_sf"/>
</dbReference>
<keyword evidence="4 5" id="KW-0963">Cytoplasm</keyword>
<comment type="function">
    <text evidence="5">Modulates RecA activity.</text>
</comment>
<evidence type="ECO:0000313" key="8">
    <source>
        <dbReference type="EMBL" id="MBP1465157.1"/>
    </source>
</evidence>
<dbReference type="InterPro" id="IPR053924">
    <property type="entry name" value="RecX_HTH_2nd"/>
</dbReference>
<comment type="similarity">
    <text evidence="2 5">Belongs to the RecX family.</text>
</comment>
<evidence type="ECO:0000313" key="9">
    <source>
        <dbReference type="Proteomes" id="UP001193081"/>
    </source>
</evidence>
<reference evidence="8 9" key="1">
    <citation type="submission" date="2021-03" db="EMBL/GenBank/DDBJ databases">
        <authorList>
            <person name="Grouzdev D.S."/>
        </authorList>
    </citation>
    <scope>NUCLEOTIDE SEQUENCE [LARGE SCALE GENOMIC DNA]</scope>
    <source>
        <strain evidence="8 9">M50-1</strain>
    </source>
</reference>
<evidence type="ECO:0000256" key="1">
    <source>
        <dbReference type="ARBA" id="ARBA00004496"/>
    </source>
</evidence>
<dbReference type="PANTHER" id="PTHR33602">
    <property type="entry name" value="REGULATORY PROTEIN RECX FAMILY PROTEIN"/>
    <property type="match status" value="1"/>
</dbReference>
<evidence type="ECO:0000256" key="2">
    <source>
        <dbReference type="ARBA" id="ARBA00009695"/>
    </source>
</evidence>
<comment type="caution">
    <text evidence="8">The sequence shown here is derived from an EMBL/GenBank/DDBJ whole genome shotgun (WGS) entry which is preliminary data.</text>
</comment>
<accession>A0ABS4D6U0</accession>
<dbReference type="Proteomes" id="UP001193081">
    <property type="component" value="Unassembled WGS sequence"/>
</dbReference>
<evidence type="ECO:0000256" key="3">
    <source>
        <dbReference type="ARBA" id="ARBA00018111"/>
    </source>
</evidence>
<dbReference type="Pfam" id="PF02631">
    <property type="entry name" value="RecX_HTH2"/>
    <property type="match status" value="1"/>
</dbReference>
<gene>
    <name evidence="5" type="primary">recX</name>
    <name evidence="8" type="ORF">EYB53_005505</name>
</gene>
<dbReference type="Pfam" id="PF21982">
    <property type="entry name" value="RecX_HTH1"/>
    <property type="match status" value="1"/>
</dbReference>
<evidence type="ECO:0000256" key="4">
    <source>
        <dbReference type="ARBA" id="ARBA00022490"/>
    </source>
</evidence>
<dbReference type="InterPro" id="IPR053926">
    <property type="entry name" value="RecX_HTH_1st"/>
</dbReference>
<dbReference type="HAMAP" id="MF_01114">
    <property type="entry name" value="RecX"/>
    <property type="match status" value="1"/>
</dbReference>
<dbReference type="InterPro" id="IPR003783">
    <property type="entry name" value="Regulatory_RecX"/>
</dbReference>
<evidence type="ECO:0000259" key="7">
    <source>
        <dbReference type="Pfam" id="PF21982"/>
    </source>
</evidence>
<comment type="subcellular location">
    <subcellularLocation>
        <location evidence="1 5">Cytoplasm</location>
    </subcellularLocation>
</comment>
<evidence type="ECO:0000259" key="6">
    <source>
        <dbReference type="Pfam" id="PF02631"/>
    </source>
</evidence>
<proteinExistence type="inferred from homology"/>
<evidence type="ECO:0000256" key="5">
    <source>
        <dbReference type="HAMAP-Rule" id="MF_01114"/>
    </source>
</evidence>